<keyword evidence="2" id="KW-1185">Reference proteome</keyword>
<dbReference type="Proteomes" id="UP000474802">
    <property type="component" value="Unassembled WGS sequence"/>
</dbReference>
<sequence>MFFSESHLRSFGANPCLVHEGRVSTYAEVAELAKAAARELPAEQQLIAIEMTQTPAAIARYLGTLDAGHAVIPIMTGHEELLALAVKRFRPGPAGRRETAFTS</sequence>
<evidence type="ECO:0000313" key="2">
    <source>
        <dbReference type="Proteomes" id="UP000474802"/>
    </source>
</evidence>
<keyword evidence="1" id="KW-0436">Ligase</keyword>
<reference evidence="1 2" key="1">
    <citation type="submission" date="2020-02" db="EMBL/GenBank/DDBJ databases">
        <authorList>
            <person name="Khan S.A."/>
            <person name="Jeon C.O."/>
            <person name="Chun B.H."/>
        </authorList>
    </citation>
    <scope>NUCLEOTIDE SEQUENCE [LARGE SCALE GENOMIC DNA]</scope>
    <source>
        <strain evidence="1 2">H239</strain>
    </source>
</reference>
<dbReference type="RefSeq" id="WP_164535387.1">
    <property type="nucleotide sequence ID" value="NZ_JAALFG010000004.1"/>
</dbReference>
<accession>A0A6M1SH37</accession>
<proteinExistence type="predicted"/>
<dbReference type="SUPFAM" id="SSF56801">
    <property type="entry name" value="Acetyl-CoA synthetase-like"/>
    <property type="match status" value="1"/>
</dbReference>
<dbReference type="InterPro" id="IPR042099">
    <property type="entry name" value="ANL_N_sf"/>
</dbReference>
<comment type="caution">
    <text evidence="1">The sequence shown here is derived from an EMBL/GenBank/DDBJ whole genome shotgun (WGS) entry which is preliminary data.</text>
</comment>
<dbReference type="AlphaFoldDB" id="A0A6M1SH37"/>
<organism evidence="1 2">
    <name type="scientific">Devosia aurantiaca</name>
    <dbReference type="NCBI Taxonomy" id="2714858"/>
    <lineage>
        <taxon>Bacteria</taxon>
        <taxon>Pseudomonadati</taxon>
        <taxon>Pseudomonadota</taxon>
        <taxon>Alphaproteobacteria</taxon>
        <taxon>Hyphomicrobiales</taxon>
        <taxon>Devosiaceae</taxon>
        <taxon>Devosia</taxon>
    </lineage>
</organism>
<protein>
    <submittedName>
        <fullName evidence="1">D-alanine--poly(Phosphoribitol) ligase</fullName>
    </submittedName>
</protein>
<dbReference type="Gene3D" id="3.40.50.12780">
    <property type="entry name" value="N-terminal domain of ligase-like"/>
    <property type="match status" value="1"/>
</dbReference>
<gene>
    <name evidence="1" type="ORF">G5575_17240</name>
</gene>
<reference evidence="1 2" key="2">
    <citation type="submission" date="2020-03" db="EMBL/GenBank/DDBJ databases">
        <title>Devosia chinhatensis sp. nov., isolated from a hexachlorocyclohexane (HCH) dump site in India.</title>
        <authorList>
            <person name="Kumar M."/>
            <person name="Lal R."/>
        </authorList>
    </citation>
    <scope>NUCLEOTIDE SEQUENCE [LARGE SCALE GENOMIC DNA]</scope>
    <source>
        <strain evidence="1 2">H239</strain>
    </source>
</reference>
<dbReference type="EMBL" id="JAALFG010000004">
    <property type="protein sequence ID" value="NGP19149.1"/>
    <property type="molecule type" value="Genomic_DNA"/>
</dbReference>
<dbReference type="GO" id="GO:0016874">
    <property type="term" value="F:ligase activity"/>
    <property type="evidence" value="ECO:0007669"/>
    <property type="project" value="UniProtKB-KW"/>
</dbReference>
<name>A0A6M1SH37_9HYPH</name>
<evidence type="ECO:0000313" key="1">
    <source>
        <dbReference type="EMBL" id="NGP19149.1"/>
    </source>
</evidence>